<feature type="domain" description="ABC transporter" evidence="4">
    <location>
        <begin position="178"/>
        <end position="355"/>
    </location>
</feature>
<dbReference type="CDD" id="cd03263">
    <property type="entry name" value="ABC_subfamily_A"/>
    <property type="match status" value="1"/>
</dbReference>
<dbReference type="SMART" id="SM00382">
    <property type="entry name" value="AAA"/>
    <property type="match status" value="1"/>
</dbReference>
<evidence type="ECO:0000256" key="2">
    <source>
        <dbReference type="ARBA" id="ARBA00022840"/>
    </source>
</evidence>
<dbReference type="GO" id="GO:0005319">
    <property type="term" value="F:lipid transporter activity"/>
    <property type="evidence" value="ECO:0007669"/>
    <property type="project" value="TreeGrafter"/>
</dbReference>
<dbReference type="SUPFAM" id="SSF52540">
    <property type="entry name" value="P-loop containing nucleoside triphosphate hydrolases"/>
    <property type="match status" value="1"/>
</dbReference>
<dbReference type="PANTHER" id="PTHR19229:SF250">
    <property type="entry name" value="ABC TRANSPORTER DOMAIN-CONTAINING PROTEIN-RELATED"/>
    <property type="match status" value="1"/>
</dbReference>
<dbReference type="GO" id="GO:0005524">
    <property type="term" value="F:ATP binding"/>
    <property type="evidence" value="ECO:0007669"/>
    <property type="project" value="UniProtKB-KW"/>
</dbReference>
<gene>
    <name evidence="5" type="ORF">HJG63_012196</name>
</gene>
<comment type="caution">
    <text evidence="5">The sequence shown here is derived from an EMBL/GenBank/DDBJ whole genome shotgun (WGS) entry which is preliminary data.</text>
</comment>
<dbReference type="Pfam" id="PF00005">
    <property type="entry name" value="ABC_tran"/>
    <property type="match status" value="1"/>
</dbReference>
<dbReference type="GO" id="GO:0016887">
    <property type="term" value="F:ATP hydrolysis activity"/>
    <property type="evidence" value="ECO:0007669"/>
    <property type="project" value="InterPro"/>
</dbReference>
<dbReference type="PANTHER" id="PTHR19229">
    <property type="entry name" value="ATP-BINDING CASSETTE TRANSPORTER SUBFAMILY A ABCA"/>
    <property type="match status" value="1"/>
</dbReference>
<evidence type="ECO:0000259" key="4">
    <source>
        <dbReference type="PROSITE" id="PS50893"/>
    </source>
</evidence>
<dbReference type="InterPro" id="IPR003439">
    <property type="entry name" value="ABC_transporter-like_ATP-bd"/>
</dbReference>
<keyword evidence="2" id="KW-0067">ATP-binding</keyword>
<keyword evidence="3" id="KW-0812">Transmembrane</keyword>
<accession>A0A7J8F0P4</accession>
<evidence type="ECO:0000256" key="1">
    <source>
        <dbReference type="ARBA" id="ARBA00022741"/>
    </source>
</evidence>
<keyword evidence="1" id="KW-0547">Nucleotide-binding</keyword>
<feature type="transmembrane region" description="Helical" evidence="3">
    <location>
        <begin position="97"/>
        <end position="120"/>
    </location>
</feature>
<reference evidence="5 6" key="1">
    <citation type="journal article" date="2020" name="Nature">
        <title>Six reference-quality genomes reveal evolution of bat adaptations.</title>
        <authorList>
            <person name="Jebb D."/>
            <person name="Huang Z."/>
            <person name="Pippel M."/>
            <person name="Hughes G.M."/>
            <person name="Lavrichenko K."/>
            <person name="Devanna P."/>
            <person name="Winkler S."/>
            <person name="Jermiin L.S."/>
            <person name="Skirmuntt E.C."/>
            <person name="Katzourakis A."/>
            <person name="Burkitt-Gray L."/>
            <person name="Ray D.A."/>
            <person name="Sullivan K.A.M."/>
            <person name="Roscito J.G."/>
            <person name="Kirilenko B.M."/>
            <person name="Davalos L.M."/>
            <person name="Corthals A.P."/>
            <person name="Power M.L."/>
            <person name="Jones G."/>
            <person name="Ransome R.D."/>
            <person name="Dechmann D.K.N."/>
            <person name="Locatelli A.G."/>
            <person name="Puechmaille S.J."/>
            <person name="Fedrigo O."/>
            <person name="Jarvis E.D."/>
            <person name="Hiller M."/>
            <person name="Vernes S.C."/>
            <person name="Myers E.W."/>
            <person name="Teeling E.C."/>
        </authorList>
    </citation>
    <scope>NUCLEOTIDE SEQUENCE [LARGE SCALE GENOMIC DNA]</scope>
    <source>
        <strain evidence="5">MRouAeg1</strain>
        <tissue evidence="5">Muscle</tissue>
    </source>
</reference>
<dbReference type="EMBL" id="JACASE010000008">
    <property type="protein sequence ID" value="KAF6440959.1"/>
    <property type="molecule type" value="Genomic_DNA"/>
</dbReference>
<name>A0A7J8F0P4_ROUAE</name>
<organism evidence="5 6">
    <name type="scientific">Rousettus aegyptiacus</name>
    <name type="common">Egyptian fruit bat</name>
    <name type="synonym">Pteropus aegyptiacus</name>
    <dbReference type="NCBI Taxonomy" id="9407"/>
    <lineage>
        <taxon>Eukaryota</taxon>
        <taxon>Metazoa</taxon>
        <taxon>Chordata</taxon>
        <taxon>Craniata</taxon>
        <taxon>Vertebrata</taxon>
        <taxon>Euteleostomi</taxon>
        <taxon>Mammalia</taxon>
        <taxon>Eutheria</taxon>
        <taxon>Laurasiatheria</taxon>
        <taxon>Chiroptera</taxon>
        <taxon>Yinpterochiroptera</taxon>
        <taxon>Pteropodoidea</taxon>
        <taxon>Pteropodidae</taxon>
        <taxon>Rousettinae</taxon>
        <taxon>Rousettus</taxon>
    </lineage>
</organism>
<sequence>MCYAIASVFFGFMVSTFFNKVHLVASAGSILYFASFFPFKYIAQNYGKITLTKKVTACLSSNVALALGINLLLKLEIREIGVNWDNLWTPANLEDNLIFGYILGMLLFDAFLYGLVTWYVETVFPGKYGVPQPWNFFLMRSYWFGQPRHRRGREETKDRERTQSKYFEVEPTSLVAGIQIEHLYKEFGDKIALNDMSLNCYKGQITILLGQYGAGKTTVASILTGRYLPTKGEAYVNGYDISKNMVHIRTNLGFCPQEDLLFNDLTLSEHLYFYSVVMILDEPMSGMDPASRRATWDVLHQYKQDRTILLTTHHMNEADILGDRIAIIVKGTLKCCGSSVFLKQISGAAYHIIMEMEPQFDVEKICAVIQSHIPDATLEKQTRAEVSFNLPKEFEDLFTNLEKKQKMLGIVNIDASITTMEEVFLKVSKWADSQKDSLPLQPPSLKDQKIRQDTEHNVIRPRVNDASAFSGLNEIAAVKFNTGFPLYCQQFYSMFVKRALFSWRHWKLVLLQLSVILFVTSYLLTTQTLNSKVHAREMDLRQYGQTIVPYSVSGNSDLALELTRNLKIFLTLRNQELREVQGETCREESGLCRTKAS</sequence>
<dbReference type="AlphaFoldDB" id="A0A7J8F0P4"/>
<dbReference type="PROSITE" id="PS50893">
    <property type="entry name" value="ABC_TRANSPORTER_2"/>
    <property type="match status" value="1"/>
</dbReference>
<dbReference type="InterPro" id="IPR026082">
    <property type="entry name" value="ABCA"/>
</dbReference>
<evidence type="ECO:0000313" key="6">
    <source>
        <dbReference type="Proteomes" id="UP000593571"/>
    </source>
</evidence>
<dbReference type="Proteomes" id="UP000593571">
    <property type="component" value="Unassembled WGS sequence"/>
</dbReference>
<dbReference type="GO" id="GO:0016020">
    <property type="term" value="C:membrane"/>
    <property type="evidence" value="ECO:0007669"/>
    <property type="project" value="InterPro"/>
</dbReference>
<dbReference type="Gene3D" id="3.40.50.300">
    <property type="entry name" value="P-loop containing nucleotide triphosphate hydrolases"/>
    <property type="match status" value="2"/>
</dbReference>
<evidence type="ECO:0000313" key="5">
    <source>
        <dbReference type="EMBL" id="KAF6440959.1"/>
    </source>
</evidence>
<keyword evidence="3" id="KW-1133">Transmembrane helix</keyword>
<dbReference type="InterPro" id="IPR003593">
    <property type="entry name" value="AAA+_ATPase"/>
</dbReference>
<keyword evidence="6" id="KW-1185">Reference proteome</keyword>
<evidence type="ECO:0000256" key="3">
    <source>
        <dbReference type="SAM" id="Phobius"/>
    </source>
</evidence>
<feature type="transmembrane region" description="Helical" evidence="3">
    <location>
        <begin position="21"/>
        <end position="43"/>
    </location>
</feature>
<keyword evidence="3" id="KW-0472">Membrane</keyword>
<dbReference type="GO" id="GO:0140359">
    <property type="term" value="F:ABC-type transporter activity"/>
    <property type="evidence" value="ECO:0007669"/>
    <property type="project" value="InterPro"/>
</dbReference>
<dbReference type="InterPro" id="IPR027417">
    <property type="entry name" value="P-loop_NTPase"/>
</dbReference>
<protein>
    <recommendedName>
        <fullName evidence="4">ABC transporter domain-containing protein</fullName>
    </recommendedName>
</protein>
<proteinExistence type="predicted"/>